<dbReference type="Gene3D" id="1.10.10.790">
    <property type="entry name" value="Surp module"/>
    <property type="match status" value="1"/>
</dbReference>
<evidence type="ECO:0000256" key="5">
    <source>
        <dbReference type="ARBA" id="ARBA00022843"/>
    </source>
</evidence>
<evidence type="ECO:0000256" key="10">
    <source>
        <dbReference type="ARBA" id="ARBA00063299"/>
    </source>
</evidence>
<feature type="region of interest" description="Disordered" evidence="15">
    <location>
        <begin position="646"/>
        <end position="697"/>
    </location>
</feature>
<evidence type="ECO:0000256" key="14">
    <source>
        <dbReference type="PROSITE-ProRule" id="PRU00176"/>
    </source>
</evidence>
<evidence type="ECO:0000256" key="8">
    <source>
        <dbReference type="ARBA" id="ARBA00023054"/>
    </source>
</evidence>
<feature type="compositionally biased region" description="Basic and acidic residues" evidence="15">
    <location>
        <begin position="679"/>
        <end position="697"/>
    </location>
</feature>
<sequence>MVCLRRQALLESKLKSFSIGKMAVAKRTLSKKEQDEIKKKEDERAAAEIYEEFLAAFEGGGEGKVKAFVRGGIANATKGAKFLFSPLSASPINCTICLVAVNIPILLRKISGPVRHQRKFFSFLVSAVLDDCAPGSHDVGDPSTTNLYLGNINPQMNEEMLCQEFGRYGPLASVKIMWPRTDEERARERNCGFVAFMNRRDAERALKNLNGKMIMNFEMKLGWGKGVPIPPHPIYIPPSMMEHTLPPPPSGLPFNAQPRERLKNPTAPMLPPPKNKEEFEKTLSQAIVKVVIPTERNLLSLIHRMIEFVVREGPMFEAMIMNREINNPMYRFLFENQSPAHVYYRWKLYSILQGEAPVKWKTEDFRMFKNGSLWRPPPLNPYLHGPYDDGEEEEEDEDGVRKGSLKEDERDKLEEMLRALTPRRGDIAEAMLFCLNRAEAAEEIVECVTESLSILKTPLPKKIARLYLVSDVLYNSSAKVSNASYYRKYFETKLCQIFADLNATYKAIQGHLQSENFKQRVMSCFRAWEDWAVYPDPFLIKLQNIFLGLVNLAAEKEAPADPVEDIDGAPIGEYVDGALLEDVDGVPIDAVPIDGAPIDGAPLDDLDGVPIKPMEEDIDGIPLDPSKEATFKVAPSKWEAVEEAELQAQGETFRLDEDDSDYDDRSPRSDDNQSYSNPIREDSDIKAKMSEMNEEKRTKLREIEVKVMKFQDELESGKRPKKPGQSLQEQVEHYRDKLLQKVLELHSPRPSNKKSSKRYGSLSFALVLSRRYFQDYLLDACLCLFPPPRSPSPRTPKRSRRSRSKTPKKSAKKSRSKSRSPHRSHKKSKKSKH</sequence>
<dbReference type="InterPro" id="IPR035979">
    <property type="entry name" value="RBD_domain_sf"/>
</dbReference>
<reference evidence="19" key="2">
    <citation type="submission" date="2025-08" db="UniProtKB">
        <authorList>
            <consortium name="Ensembl"/>
        </authorList>
    </citation>
    <scope>IDENTIFICATION</scope>
</reference>
<evidence type="ECO:0000259" key="17">
    <source>
        <dbReference type="PROSITE" id="PS50128"/>
    </source>
</evidence>
<dbReference type="SMART" id="SM00582">
    <property type="entry name" value="RPR"/>
    <property type="match status" value="1"/>
</dbReference>
<reference evidence="19 20" key="1">
    <citation type="journal article" date="2021" name="G3 (Bethesda)">
        <title>Improved contiguity of the threespine stickleback genome using long-read sequencing.</title>
        <authorList>
            <person name="Nath S."/>
            <person name="Shaw D.E."/>
            <person name="White M.A."/>
        </authorList>
    </citation>
    <scope>NUCLEOTIDE SEQUENCE [LARGE SCALE GENOMIC DNA]</scope>
    <source>
        <strain evidence="19 20">Lake Benthic</strain>
    </source>
</reference>
<evidence type="ECO:0000256" key="15">
    <source>
        <dbReference type="SAM" id="MobiDB-lite"/>
    </source>
</evidence>
<evidence type="ECO:0000256" key="1">
    <source>
        <dbReference type="ARBA" id="ARBA00004123"/>
    </source>
</evidence>
<dbReference type="InterPro" id="IPR008942">
    <property type="entry name" value="ENTH_VHS"/>
</dbReference>
<dbReference type="Gene3D" id="1.25.40.90">
    <property type="match status" value="1"/>
</dbReference>
<evidence type="ECO:0000256" key="11">
    <source>
        <dbReference type="ARBA" id="ARBA00067522"/>
    </source>
</evidence>
<dbReference type="PANTHER" id="PTHR23140:SF10">
    <property type="entry name" value="U2 SNRNP-ASSOCIATED SURP DOMAIN-CONTAINING"/>
    <property type="match status" value="1"/>
</dbReference>
<dbReference type="InterPro" id="IPR012677">
    <property type="entry name" value="Nucleotide-bd_a/b_plait_sf"/>
</dbReference>
<dbReference type="Pfam" id="PF04818">
    <property type="entry name" value="CID"/>
    <property type="match status" value="1"/>
</dbReference>
<organism evidence="19 20">
    <name type="scientific">Gasterosteus aculeatus aculeatus</name>
    <name type="common">three-spined stickleback</name>
    <dbReference type="NCBI Taxonomy" id="481459"/>
    <lineage>
        <taxon>Eukaryota</taxon>
        <taxon>Metazoa</taxon>
        <taxon>Chordata</taxon>
        <taxon>Craniata</taxon>
        <taxon>Vertebrata</taxon>
        <taxon>Euteleostomi</taxon>
        <taxon>Actinopterygii</taxon>
        <taxon>Neopterygii</taxon>
        <taxon>Teleostei</taxon>
        <taxon>Neoteleostei</taxon>
        <taxon>Acanthomorphata</taxon>
        <taxon>Eupercaria</taxon>
        <taxon>Perciformes</taxon>
        <taxon>Cottioidei</taxon>
        <taxon>Gasterosteales</taxon>
        <taxon>Gasterosteidae</taxon>
        <taxon>Gasterosteus</taxon>
    </lineage>
</organism>
<keyword evidence="20" id="KW-1185">Reference proteome</keyword>
<dbReference type="AlphaFoldDB" id="A0AAQ4R2I9"/>
<dbReference type="PROSITE" id="PS51391">
    <property type="entry name" value="CID"/>
    <property type="match status" value="1"/>
</dbReference>
<feature type="compositionally biased region" description="Acidic residues" evidence="15">
    <location>
        <begin position="388"/>
        <end position="398"/>
    </location>
</feature>
<dbReference type="SUPFAM" id="SSF48464">
    <property type="entry name" value="ENTH/VHS domain"/>
    <property type="match status" value="1"/>
</dbReference>
<comment type="similarity">
    <text evidence="2">Belongs to the splicing factor SR family.</text>
</comment>
<name>A0AAQ4R2I9_GASAC</name>
<evidence type="ECO:0000256" key="4">
    <source>
        <dbReference type="ARBA" id="ARBA00022553"/>
    </source>
</evidence>
<dbReference type="InterPro" id="IPR013170">
    <property type="entry name" value="mRNA_splic_Cwf21_dom"/>
</dbReference>
<accession>A0AAQ4R2I9</accession>
<feature type="domain" description="RRM" evidence="16">
    <location>
        <begin position="145"/>
        <end position="226"/>
    </location>
</feature>
<evidence type="ECO:0000313" key="19">
    <source>
        <dbReference type="Ensembl" id="ENSGACP00000057252.1"/>
    </source>
</evidence>
<dbReference type="Pfam" id="PF00076">
    <property type="entry name" value="RRM_1"/>
    <property type="match status" value="1"/>
</dbReference>
<dbReference type="FunFam" id="1.10.10.790:FF:000006">
    <property type="entry name" value="U2 snRNP-associated SURP motif-containing protein isoform X1"/>
    <property type="match status" value="1"/>
</dbReference>
<dbReference type="SUPFAM" id="SSF54928">
    <property type="entry name" value="RNA-binding domain, RBD"/>
    <property type="match status" value="1"/>
</dbReference>
<dbReference type="GO" id="GO:0003723">
    <property type="term" value="F:RNA binding"/>
    <property type="evidence" value="ECO:0007669"/>
    <property type="project" value="UniProtKB-UniRule"/>
</dbReference>
<dbReference type="CDD" id="cd12223">
    <property type="entry name" value="RRM_SR140"/>
    <property type="match status" value="1"/>
</dbReference>
<keyword evidence="7" id="KW-0007">Acetylation</keyword>
<dbReference type="FunFam" id="3.30.70.330:FF:000177">
    <property type="entry name" value="U2 snRNP-associated SURP motif-containing protein-like isoform X2"/>
    <property type="match status" value="1"/>
</dbReference>
<keyword evidence="3" id="KW-1017">Isopeptide bond</keyword>
<dbReference type="InterPro" id="IPR051485">
    <property type="entry name" value="SR-CTD_assoc_factor"/>
</dbReference>
<evidence type="ECO:0000256" key="9">
    <source>
        <dbReference type="ARBA" id="ARBA00023242"/>
    </source>
</evidence>
<feature type="domain" description="CID" evidence="18">
    <location>
        <begin position="405"/>
        <end position="550"/>
    </location>
</feature>
<dbReference type="PROSITE" id="PS50102">
    <property type="entry name" value="RRM"/>
    <property type="match status" value="1"/>
</dbReference>
<evidence type="ECO:0000259" key="16">
    <source>
        <dbReference type="PROSITE" id="PS50102"/>
    </source>
</evidence>
<dbReference type="GO" id="GO:0006396">
    <property type="term" value="P:RNA processing"/>
    <property type="evidence" value="ECO:0007669"/>
    <property type="project" value="InterPro"/>
</dbReference>
<evidence type="ECO:0000259" key="18">
    <source>
        <dbReference type="PROSITE" id="PS51391"/>
    </source>
</evidence>
<evidence type="ECO:0000256" key="13">
    <source>
        <dbReference type="ARBA" id="ARBA00083599"/>
    </source>
</evidence>
<keyword evidence="9" id="KW-0539">Nucleus</keyword>
<dbReference type="FunFam" id="1.25.40.90:FF:000013">
    <property type="entry name" value="U2 snRNP-associated SURP motif-containing protein isoform X1"/>
    <property type="match status" value="1"/>
</dbReference>
<feature type="compositionally biased region" description="Basic residues" evidence="15">
    <location>
        <begin position="795"/>
        <end position="833"/>
    </location>
</feature>
<dbReference type="Ensembl" id="ENSGACT00000078903.1">
    <property type="protein sequence ID" value="ENSGACP00000057252.1"/>
    <property type="gene ID" value="ENSGACG00000003763.2"/>
</dbReference>
<keyword evidence="8" id="KW-0175">Coiled coil</keyword>
<feature type="region of interest" description="Disordered" evidence="15">
    <location>
        <begin position="384"/>
        <end position="405"/>
    </location>
</feature>
<dbReference type="InterPro" id="IPR006569">
    <property type="entry name" value="CID_dom"/>
</dbReference>
<evidence type="ECO:0000256" key="6">
    <source>
        <dbReference type="ARBA" id="ARBA00022884"/>
    </source>
</evidence>
<evidence type="ECO:0000256" key="7">
    <source>
        <dbReference type="ARBA" id="ARBA00022990"/>
    </source>
</evidence>
<dbReference type="InterPro" id="IPR035967">
    <property type="entry name" value="SWAP/Surp_sf"/>
</dbReference>
<comment type="subcellular location">
    <subcellularLocation>
        <location evidence="1">Nucleus</location>
    </subcellularLocation>
</comment>
<comment type="subunit">
    <text evidence="10">Interacts with ERBB4.</text>
</comment>
<dbReference type="InterPro" id="IPR000504">
    <property type="entry name" value="RRM_dom"/>
</dbReference>
<evidence type="ECO:0000256" key="12">
    <source>
        <dbReference type="ARBA" id="ARBA00076206"/>
    </source>
</evidence>
<dbReference type="Pfam" id="PF01805">
    <property type="entry name" value="Surp"/>
    <property type="match status" value="1"/>
</dbReference>
<evidence type="ECO:0000256" key="2">
    <source>
        <dbReference type="ARBA" id="ARBA00010269"/>
    </source>
</evidence>
<dbReference type="InterPro" id="IPR047488">
    <property type="entry name" value="SR140_cwf21"/>
</dbReference>
<feature type="region of interest" description="Disordered" evidence="15">
    <location>
        <begin position="787"/>
        <end position="833"/>
    </location>
</feature>
<evidence type="ECO:0000256" key="3">
    <source>
        <dbReference type="ARBA" id="ARBA00022499"/>
    </source>
</evidence>
<dbReference type="Pfam" id="PF08312">
    <property type="entry name" value="cwf21"/>
    <property type="match status" value="1"/>
</dbReference>
<dbReference type="Proteomes" id="UP000007635">
    <property type="component" value="Chromosome XXI"/>
</dbReference>
<keyword evidence="4" id="KW-0597">Phosphoprotein</keyword>
<dbReference type="SMART" id="SM01115">
    <property type="entry name" value="cwf21"/>
    <property type="match status" value="1"/>
</dbReference>
<dbReference type="CDD" id="cd21370">
    <property type="entry name" value="cwf21_SR140"/>
    <property type="match status" value="1"/>
</dbReference>
<dbReference type="PROSITE" id="PS50128">
    <property type="entry name" value="SURP"/>
    <property type="match status" value="1"/>
</dbReference>
<dbReference type="Gene3D" id="3.30.70.330">
    <property type="match status" value="1"/>
</dbReference>
<dbReference type="SMART" id="SM00360">
    <property type="entry name" value="RRM"/>
    <property type="match status" value="1"/>
</dbReference>
<dbReference type="InterPro" id="IPR000061">
    <property type="entry name" value="Surp"/>
</dbReference>
<dbReference type="Gene3D" id="6.10.140.420">
    <property type="match status" value="1"/>
</dbReference>
<keyword evidence="6 14" id="KW-0694">RNA-binding</keyword>
<protein>
    <recommendedName>
        <fullName evidence="11">U2 snRNP-associated SURP motif-containing protein</fullName>
    </recommendedName>
    <alternativeName>
        <fullName evidence="12">140 kDa Ser/Arg-rich domain protein</fullName>
    </alternativeName>
    <alternativeName>
        <fullName evidence="13">U2-associated protein SR140</fullName>
    </alternativeName>
</protein>
<feature type="domain" description="SURP motif" evidence="17">
    <location>
        <begin position="301"/>
        <end position="344"/>
    </location>
</feature>
<proteinExistence type="inferred from homology"/>
<dbReference type="GO" id="GO:0005634">
    <property type="term" value="C:nucleus"/>
    <property type="evidence" value="ECO:0007669"/>
    <property type="project" value="UniProtKB-SubCell"/>
</dbReference>
<dbReference type="PANTHER" id="PTHR23140">
    <property type="entry name" value="RNA PROCESSING PROTEIN LD23810P"/>
    <property type="match status" value="1"/>
</dbReference>
<reference evidence="19" key="3">
    <citation type="submission" date="2025-09" db="UniProtKB">
        <authorList>
            <consortium name="Ensembl"/>
        </authorList>
    </citation>
    <scope>IDENTIFICATION</scope>
</reference>
<dbReference type="GeneTree" id="ENSGT00390000010687"/>
<dbReference type="InterPro" id="IPR035009">
    <property type="entry name" value="SR140_RRM"/>
</dbReference>
<dbReference type="SMART" id="SM00648">
    <property type="entry name" value="SWAP"/>
    <property type="match status" value="1"/>
</dbReference>
<evidence type="ECO:0000313" key="20">
    <source>
        <dbReference type="Proteomes" id="UP000007635"/>
    </source>
</evidence>
<keyword evidence="5" id="KW-0832">Ubl conjugation</keyword>
<dbReference type="SUPFAM" id="SSF109905">
    <property type="entry name" value="Surp module (SWAP domain)"/>
    <property type="match status" value="1"/>
</dbReference>